<dbReference type="InterPro" id="IPR016181">
    <property type="entry name" value="Acyl_CoA_acyltransferase"/>
</dbReference>
<dbReference type="PANTHER" id="PTHR43792">
    <property type="entry name" value="GNAT FAMILY, PUTATIVE (AFU_ORTHOLOGUE AFUA_3G00765)-RELATED-RELATED"/>
    <property type="match status" value="1"/>
</dbReference>
<dbReference type="SUPFAM" id="SSF55729">
    <property type="entry name" value="Acyl-CoA N-acyltransferases (Nat)"/>
    <property type="match status" value="1"/>
</dbReference>
<accession>A0A443YJM3</accession>
<proteinExistence type="predicted"/>
<name>A0A443YJM3_9SPHI</name>
<sequence>MPNILIETERCFIRPLAITDATGIFELDSNPNVHAFLGKNPIKTMEEAENAIKYIQKQYADLGIGRWAIIDKANGDFVGWTGFKYIIEPINGHVNYHDLGYRLVERYWGTGIATETAKACVKYAFETMNLEAIYGICDVENLGSKNVLQKCGLTPIAIFDFDDTPHYWFSLQRKDWQKLGLLK</sequence>
<dbReference type="InterPro" id="IPR051531">
    <property type="entry name" value="N-acetyltransferase"/>
</dbReference>
<dbReference type="OrthoDB" id="9788916at2"/>
<evidence type="ECO:0000313" key="3">
    <source>
        <dbReference type="Proteomes" id="UP000284120"/>
    </source>
</evidence>
<organism evidence="2 3">
    <name type="scientific">Pedobacter chitinilyticus</name>
    <dbReference type="NCBI Taxonomy" id="2233776"/>
    <lineage>
        <taxon>Bacteria</taxon>
        <taxon>Pseudomonadati</taxon>
        <taxon>Bacteroidota</taxon>
        <taxon>Sphingobacteriia</taxon>
        <taxon>Sphingobacteriales</taxon>
        <taxon>Sphingobacteriaceae</taxon>
        <taxon>Pedobacter</taxon>
    </lineage>
</organism>
<dbReference type="Gene3D" id="3.40.630.30">
    <property type="match status" value="1"/>
</dbReference>
<dbReference type="InterPro" id="IPR000182">
    <property type="entry name" value="GNAT_dom"/>
</dbReference>
<gene>
    <name evidence="2" type="ORF">DPV69_19780</name>
</gene>
<dbReference type="RefSeq" id="WP_113649167.1">
    <property type="nucleotide sequence ID" value="NZ_QMHN01000008.1"/>
</dbReference>
<keyword evidence="3" id="KW-1185">Reference proteome</keyword>
<keyword evidence="2" id="KW-0808">Transferase</keyword>
<dbReference type="PANTHER" id="PTHR43792:SF16">
    <property type="entry name" value="N-ACETYLTRANSFERASE DOMAIN-CONTAINING PROTEIN"/>
    <property type="match status" value="1"/>
</dbReference>
<comment type="caution">
    <text evidence="2">The sequence shown here is derived from an EMBL/GenBank/DDBJ whole genome shotgun (WGS) entry which is preliminary data.</text>
</comment>
<dbReference type="PROSITE" id="PS51186">
    <property type="entry name" value="GNAT"/>
    <property type="match status" value="1"/>
</dbReference>
<dbReference type="AlphaFoldDB" id="A0A443YJM3"/>
<dbReference type="Proteomes" id="UP000284120">
    <property type="component" value="Unassembled WGS sequence"/>
</dbReference>
<protein>
    <submittedName>
        <fullName evidence="2">N-acetyltransferase</fullName>
    </submittedName>
</protein>
<reference evidence="2 3" key="1">
    <citation type="submission" date="2018-06" db="EMBL/GenBank/DDBJ databases">
        <title>Pedobacter endophyticus sp. nov., an endophytic bacterium isolated from a leaf of Triticum aestivum.</title>
        <authorList>
            <person name="Zhang L."/>
        </authorList>
    </citation>
    <scope>NUCLEOTIDE SEQUENCE [LARGE SCALE GENOMIC DNA]</scope>
    <source>
        <strain evidence="2 3">CM134L-2</strain>
    </source>
</reference>
<dbReference type="Pfam" id="PF13302">
    <property type="entry name" value="Acetyltransf_3"/>
    <property type="match status" value="1"/>
</dbReference>
<dbReference type="EMBL" id="SAYW01000008">
    <property type="protein sequence ID" value="RWU03928.1"/>
    <property type="molecule type" value="Genomic_DNA"/>
</dbReference>
<feature type="domain" description="N-acetyltransferase" evidence="1">
    <location>
        <begin position="11"/>
        <end position="174"/>
    </location>
</feature>
<dbReference type="GO" id="GO:0016747">
    <property type="term" value="F:acyltransferase activity, transferring groups other than amino-acyl groups"/>
    <property type="evidence" value="ECO:0007669"/>
    <property type="project" value="InterPro"/>
</dbReference>
<evidence type="ECO:0000313" key="2">
    <source>
        <dbReference type="EMBL" id="RWU03928.1"/>
    </source>
</evidence>
<evidence type="ECO:0000259" key="1">
    <source>
        <dbReference type="PROSITE" id="PS51186"/>
    </source>
</evidence>